<dbReference type="Proteomes" id="UP001432222">
    <property type="component" value="Chromosome"/>
</dbReference>
<feature type="region of interest" description="Disordered" evidence="1">
    <location>
        <begin position="1"/>
        <end position="34"/>
    </location>
</feature>
<organism evidence="2 4">
    <name type="scientific">Kitasatospora purpeofusca</name>
    <dbReference type="NCBI Taxonomy" id="67352"/>
    <lineage>
        <taxon>Bacteria</taxon>
        <taxon>Bacillati</taxon>
        <taxon>Actinomycetota</taxon>
        <taxon>Actinomycetes</taxon>
        <taxon>Kitasatosporales</taxon>
        <taxon>Streptomycetaceae</taxon>
        <taxon>Kitasatospora</taxon>
    </lineage>
</organism>
<reference evidence="2" key="1">
    <citation type="submission" date="2022-10" db="EMBL/GenBank/DDBJ databases">
        <title>The complete genomes of actinobacterial strains from the NBC collection.</title>
        <authorList>
            <person name="Joergensen T.S."/>
            <person name="Alvarez Arevalo M."/>
            <person name="Sterndorff E.B."/>
            <person name="Faurdal D."/>
            <person name="Vuksanovic O."/>
            <person name="Mourched A.-S."/>
            <person name="Charusanti P."/>
            <person name="Shaw S."/>
            <person name="Blin K."/>
            <person name="Weber T."/>
        </authorList>
    </citation>
    <scope>NUCLEOTIDE SEQUENCE</scope>
    <source>
        <strain evidence="2">NBC_00222</strain>
    </source>
</reference>
<keyword evidence="4" id="KW-1185">Reference proteome</keyword>
<dbReference type="EMBL" id="CP108110">
    <property type="protein sequence ID" value="WUQ82595.1"/>
    <property type="molecule type" value="Genomic_DNA"/>
</dbReference>
<protein>
    <submittedName>
        <fullName evidence="2">Uncharacterized protein</fullName>
    </submittedName>
</protein>
<evidence type="ECO:0000256" key="1">
    <source>
        <dbReference type="SAM" id="MobiDB-lite"/>
    </source>
</evidence>
<proteinExistence type="predicted"/>
<sequence>MSTAALTTTLRLPRQDEPAETVTVTTPAGRGAQAKHTKAVQLALELPSASSPGRAVKIGPGPRPRIKPSSTRSAGAGWQRWTEPDGRVRYGVASDTDPSVLGLLRPAVNATRARFRVVVPADGGEPFAIATAPGFPWMRDKATEMVPALLQDCLPGLVVSSTDLAA</sequence>
<evidence type="ECO:0000313" key="2">
    <source>
        <dbReference type="EMBL" id="WUQ82595.1"/>
    </source>
</evidence>
<dbReference type="EMBL" id="CP108110">
    <property type="protein sequence ID" value="WUQ83658.1"/>
    <property type="molecule type" value="Genomic_DNA"/>
</dbReference>
<feature type="compositionally biased region" description="Low complexity" evidence="1">
    <location>
        <begin position="1"/>
        <end position="10"/>
    </location>
</feature>
<feature type="region of interest" description="Disordered" evidence="1">
    <location>
        <begin position="50"/>
        <end position="79"/>
    </location>
</feature>
<name>A0ABZ1TW80_9ACTN</name>
<evidence type="ECO:0000313" key="3">
    <source>
        <dbReference type="EMBL" id="WUQ83658.1"/>
    </source>
</evidence>
<evidence type="ECO:0000313" key="4">
    <source>
        <dbReference type="Proteomes" id="UP001432222"/>
    </source>
</evidence>
<dbReference type="RefSeq" id="WP_328953649.1">
    <property type="nucleotide sequence ID" value="NZ_CP108110.1"/>
</dbReference>
<accession>A0ABZ1TW80</accession>
<gene>
    <name evidence="2" type="ORF">OHA16_06125</name>
    <name evidence="3" type="ORF">OHA16_12165</name>
</gene>